<reference evidence="1" key="1">
    <citation type="journal article" date="2020" name="New Phytol.">
        <title>Comparative genomics reveals dynamic genome evolution in host specialist ectomycorrhizal fungi.</title>
        <authorList>
            <person name="Lofgren L.A."/>
            <person name="Nguyen N.H."/>
            <person name="Vilgalys R."/>
            <person name="Ruytinx J."/>
            <person name="Liao H.L."/>
            <person name="Branco S."/>
            <person name="Kuo A."/>
            <person name="LaButti K."/>
            <person name="Lipzen A."/>
            <person name="Andreopoulos W."/>
            <person name="Pangilinan J."/>
            <person name="Riley R."/>
            <person name="Hundley H."/>
            <person name="Na H."/>
            <person name="Barry K."/>
            <person name="Grigoriev I.V."/>
            <person name="Stajich J.E."/>
            <person name="Kennedy P.G."/>
        </authorList>
    </citation>
    <scope>NUCLEOTIDE SEQUENCE</scope>
    <source>
        <strain evidence="1">MN1</strain>
    </source>
</reference>
<accession>A0A9P7DQH1</accession>
<evidence type="ECO:0000313" key="2">
    <source>
        <dbReference type="Proteomes" id="UP000807769"/>
    </source>
</evidence>
<dbReference type="GeneID" id="64635344"/>
<evidence type="ECO:0000313" key="1">
    <source>
        <dbReference type="EMBL" id="KAG1800602.1"/>
    </source>
</evidence>
<dbReference type="OrthoDB" id="3177248at2759"/>
<dbReference type="Proteomes" id="UP000807769">
    <property type="component" value="Unassembled WGS sequence"/>
</dbReference>
<name>A0A9P7DQH1_9AGAM</name>
<comment type="caution">
    <text evidence="1">The sequence shown here is derived from an EMBL/GenBank/DDBJ whole genome shotgun (WGS) entry which is preliminary data.</text>
</comment>
<dbReference type="RefSeq" id="XP_041185914.1">
    <property type="nucleotide sequence ID" value="XM_041341328.1"/>
</dbReference>
<dbReference type="AlphaFoldDB" id="A0A9P7DQH1"/>
<gene>
    <name evidence="1" type="ORF">BJ212DRAFT_1487936</name>
</gene>
<proteinExistence type="predicted"/>
<sequence>MIKELLMQQHGSMKQKIVTSANRGSNIHALCRSLLCNCTKITSAHWSHVAFLCSLLIQFQTVVAESAKLQEEVTSNSDHAHVPADAEGNDVDPSPLATTQCTWTFNQYWSYINILLDELRDNARKNTSTTQAAREFTKKGPPSGLMKIPKYNVPCTIPQLCDCGLAKDDS</sequence>
<protein>
    <submittedName>
        <fullName evidence="1">Uncharacterized protein</fullName>
    </submittedName>
</protein>
<dbReference type="EMBL" id="JABBWG010000111">
    <property type="protein sequence ID" value="KAG1800602.1"/>
    <property type="molecule type" value="Genomic_DNA"/>
</dbReference>
<organism evidence="1 2">
    <name type="scientific">Suillus subaureus</name>
    <dbReference type="NCBI Taxonomy" id="48587"/>
    <lineage>
        <taxon>Eukaryota</taxon>
        <taxon>Fungi</taxon>
        <taxon>Dikarya</taxon>
        <taxon>Basidiomycota</taxon>
        <taxon>Agaricomycotina</taxon>
        <taxon>Agaricomycetes</taxon>
        <taxon>Agaricomycetidae</taxon>
        <taxon>Boletales</taxon>
        <taxon>Suillineae</taxon>
        <taxon>Suillaceae</taxon>
        <taxon>Suillus</taxon>
    </lineage>
</organism>
<keyword evidence="2" id="KW-1185">Reference proteome</keyword>